<dbReference type="Gene3D" id="3.40.190.150">
    <property type="entry name" value="Bordetella uptake gene, domain 1"/>
    <property type="match status" value="1"/>
</dbReference>
<evidence type="ECO:0000313" key="4">
    <source>
        <dbReference type="Proteomes" id="UP001518989"/>
    </source>
</evidence>
<feature type="chain" id="PRO_5045093284" evidence="2">
    <location>
        <begin position="26"/>
        <end position="325"/>
    </location>
</feature>
<evidence type="ECO:0000313" key="3">
    <source>
        <dbReference type="EMBL" id="MBO1081308.1"/>
    </source>
</evidence>
<comment type="similarity">
    <text evidence="1">Belongs to the UPF0065 (bug) family.</text>
</comment>
<keyword evidence="4" id="KW-1185">Reference proteome</keyword>
<proteinExistence type="inferred from homology"/>
<evidence type="ECO:0000256" key="2">
    <source>
        <dbReference type="SAM" id="SignalP"/>
    </source>
</evidence>
<feature type="signal peptide" evidence="2">
    <location>
        <begin position="1"/>
        <end position="25"/>
    </location>
</feature>
<dbReference type="EMBL" id="JACTNG010000014">
    <property type="protein sequence ID" value="MBO1081308.1"/>
    <property type="molecule type" value="Genomic_DNA"/>
</dbReference>
<organism evidence="3 4">
    <name type="scientific">Roseomonas haemaphysalidis</name>
    <dbReference type="NCBI Taxonomy" id="2768162"/>
    <lineage>
        <taxon>Bacteria</taxon>
        <taxon>Pseudomonadati</taxon>
        <taxon>Pseudomonadota</taxon>
        <taxon>Alphaproteobacteria</taxon>
        <taxon>Acetobacterales</taxon>
        <taxon>Roseomonadaceae</taxon>
        <taxon>Roseomonas</taxon>
    </lineage>
</organism>
<dbReference type="InterPro" id="IPR042100">
    <property type="entry name" value="Bug_dom1"/>
</dbReference>
<dbReference type="Proteomes" id="UP001518989">
    <property type="component" value="Unassembled WGS sequence"/>
</dbReference>
<accession>A0ABS3KV02</accession>
<dbReference type="RefSeq" id="WP_207419487.1">
    <property type="nucleotide sequence ID" value="NZ_CP061177.1"/>
</dbReference>
<name>A0ABS3KV02_9PROT</name>
<comment type="caution">
    <text evidence="3">The sequence shown here is derived from an EMBL/GenBank/DDBJ whole genome shotgun (WGS) entry which is preliminary data.</text>
</comment>
<gene>
    <name evidence="3" type="ORF">IAI61_19935</name>
</gene>
<sequence length="325" mass="34042">MKRSEFLKAALAVLACGGAIPAALAAEEYPARPVKLVSGFAPGGGTDILGRIVAQRFSELWRGNMLVENRSGASGSVGAAYAARSAPDGYTVLLAPNSYTITPHVQPNPGFDILRDFAPVGMIATSPLVLAVNPKLPVRTVAELIAYAKAHPRELNQGSAGSATAPHLAGELFNLMAGTTIAHVPYRGSGPAVTAQLANEVQLSFGPLNAIEGFVRDGALRVIAVLGAERYAGLPDVPTVAESGLPDYAVDLWYALLVPAGTPAPIVSKLNADLNRLLAEEATRRSLYEKGFVTAPGTPAALADVIRADFARWKSVTERVEIKLD</sequence>
<dbReference type="InterPro" id="IPR005064">
    <property type="entry name" value="BUG"/>
</dbReference>
<protein>
    <submittedName>
        <fullName evidence="3">Tripartite tricarboxylate transporter substrate binding protein</fullName>
    </submittedName>
</protein>
<reference evidence="3 4" key="1">
    <citation type="submission" date="2020-09" db="EMBL/GenBank/DDBJ databases">
        <title>Roseomonas.</title>
        <authorList>
            <person name="Zhu W."/>
        </authorList>
    </citation>
    <scope>NUCLEOTIDE SEQUENCE [LARGE SCALE GENOMIC DNA]</scope>
    <source>
        <strain evidence="3 4">573</strain>
    </source>
</reference>
<dbReference type="PANTHER" id="PTHR42928">
    <property type="entry name" value="TRICARBOXYLATE-BINDING PROTEIN"/>
    <property type="match status" value="1"/>
</dbReference>
<dbReference type="CDD" id="cd13578">
    <property type="entry name" value="PBP2_Bug27"/>
    <property type="match status" value="1"/>
</dbReference>
<keyword evidence="2" id="KW-0732">Signal</keyword>
<evidence type="ECO:0000256" key="1">
    <source>
        <dbReference type="ARBA" id="ARBA00006987"/>
    </source>
</evidence>
<dbReference type="Gene3D" id="3.40.190.10">
    <property type="entry name" value="Periplasmic binding protein-like II"/>
    <property type="match status" value="1"/>
</dbReference>
<dbReference type="PANTHER" id="PTHR42928:SF5">
    <property type="entry name" value="BLR1237 PROTEIN"/>
    <property type="match status" value="1"/>
</dbReference>
<dbReference type="SUPFAM" id="SSF53850">
    <property type="entry name" value="Periplasmic binding protein-like II"/>
    <property type="match status" value="1"/>
</dbReference>
<dbReference type="Pfam" id="PF03401">
    <property type="entry name" value="TctC"/>
    <property type="match status" value="1"/>
</dbReference>
<dbReference type="PIRSF" id="PIRSF017082">
    <property type="entry name" value="YflP"/>
    <property type="match status" value="1"/>
</dbReference>